<dbReference type="Gene3D" id="3.40.50.300">
    <property type="entry name" value="P-loop containing nucleotide triphosphate hydrolases"/>
    <property type="match status" value="1"/>
</dbReference>
<dbReference type="AlphaFoldDB" id="A0A2Z4Y8F1"/>
<dbReference type="KEGG" id="schv:BRCON_1928"/>
<organism evidence="2 3">
    <name type="scientific">Sumerlaea chitinivorans</name>
    <dbReference type="NCBI Taxonomy" id="2250252"/>
    <lineage>
        <taxon>Bacteria</taxon>
        <taxon>Candidatus Sumerlaeota</taxon>
        <taxon>Candidatus Sumerlaeia</taxon>
        <taxon>Candidatus Sumerlaeales</taxon>
        <taxon>Candidatus Sumerlaeaceae</taxon>
        <taxon>Candidatus Sumerlaea</taxon>
    </lineage>
</organism>
<feature type="region of interest" description="Disordered" evidence="1">
    <location>
        <begin position="321"/>
        <end position="354"/>
    </location>
</feature>
<evidence type="ECO:0000313" key="3">
    <source>
        <dbReference type="Proteomes" id="UP000262583"/>
    </source>
</evidence>
<dbReference type="InterPro" id="IPR027417">
    <property type="entry name" value="P-loop_NTPase"/>
</dbReference>
<name>A0A2Z4Y8F1_SUMC1</name>
<protein>
    <submittedName>
        <fullName evidence="2">Phage protein</fullName>
    </submittedName>
</protein>
<dbReference type="Proteomes" id="UP000262583">
    <property type="component" value="Chromosome"/>
</dbReference>
<accession>A0A2Z4Y8F1</accession>
<gene>
    <name evidence="2" type="ORF">BRCON_1928</name>
</gene>
<dbReference type="EMBL" id="CP030759">
    <property type="protein sequence ID" value="AXA36705.1"/>
    <property type="molecule type" value="Genomic_DNA"/>
</dbReference>
<dbReference type="Gene3D" id="3.30.420.240">
    <property type="match status" value="1"/>
</dbReference>
<sequence>MIFAYAFFPHLCRYPFSRMHVELFERYDTTTRSHLPYRAGKRFALAAPRGYAKSTLHSLILPLADLCFRREQFIVIVSATFLQAATRLRALRAELASNPALRAAFPHLAQPPTEANRQTLCVAGMRISAFGAGAEMRGLTHNGWRPTKIILDDVEDSERVLSARLRDATEAWFHEVIVPLGDTTTHIEVVGTLLHRESLLAKLLHAPAFETRLYRAVEAWPDREDLWAEWRRLRSNPEDPQRTTTATQFFHENREAMLRGGCVLWPEKESLPQLMELMLTQGRVAFFQEKQNEPPAGAGALFDVEGWQRFTIREDGQIVSAQARDPAIGSSSRSPRALNDTAPATDASAEPKSPNVRELEVVGFLDPALGGGDYAAIATVGRDRRGVLYVLDVWMARVPPAQQVARAFELHSRWGYSRFGFEANAFQVMLTRAFELELQHRVQAHRPAQMRFVGIKNRAPKATRIAALEPLAAAGWLRFHEALSPTFLHEAAAYPCGQTDDGLDAVAGAVALLTTHFTHRVVSTVAIPTRRHLPNF</sequence>
<evidence type="ECO:0000256" key="1">
    <source>
        <dbReference type="SAM" id="MobiDB-lite"/>
    </source>
</evidence>
<proteinExistence type="predicted"/>
<evidence type="ECO:0000313" key="2">
    <source>
        <dbReference type="EMBL" id="AXA36705.1"/>
    </source>
</evidence>
<reference evidence="2 3" key="1">
    <citation type="submission" date="2018-05" db="EMBL/GenBank/DDBJ databases">
        <title>A metagenomic window into the 2 km-deep terrestrial subsurface aquifer revealed taxonomically and functionally diverse microbial community comprising novel uncultured bacterial lineages.</title>
        <authorList>
            <person name="Kadnikov V.V."/>
            <person name="Mardanov A.V."/>
            <person name="Beletsky A.V."/>
            <person name="Banks D."/>
            <person name="Pimenov N.V."/>
            <person name="Frank Y.A."/>
            <person name="Karnachuk O.V."/>
            <person name="Ravin N.V."/>
        </authorList>
    </citation>
    <scope>NUCLEOTIDE SEQUENCE [LARGE SCALE GENOMIC DNA]</scope>
    <source>
        <strain evidence="2">BY</strain>
    </source>
</reference>